<comment type="caution">
    <text evidence="2">The sequence shown here is derived from an EMBL/GenBank/DDBJ whole genome shotgun (WGS) entry which is preliminary data.</text>
</comment>
<dbReference type="HOGENOM" id="CLU_130257_3_1_9"/>
<gene>
    <name evidence="2" type="ORF">BN587_01664</name>
</gene>
<evidence type="ECO:0000259" key="1">
    <source>
        <dbReference type="Pfam" id="PF18765"/>
    </source>
</evidence>
<organism evidence="2">
    <name type="scientific">Phascolarctobacterium succinatutens CAG:287</name>
    <dbReference type="NCBI Taxonomy" id="1263101"/>
    <lineage>
        <taxon>Bacteria</taxon>
        <taxon>Bacillati</taxon>
        <taxon>Bacillota</taxon>
        <taxon>Negativicutes</taxon>
        <taxon>Acidaminococcales</taxon>
        <taxon>Acidaminococcaceae</taxon>
        <taxon>Phascolarctobacterium</taxon>
    </lineage>
</organism>
<accession>R6WS88</accession>
<name>R6WS88_9FIRM</name>
<dbReference type="AlphaFoldDB" id="R6WS88"/>
<protein>
    <submittedName>
        <fullName evidence="2">Putative toxin-antitoxin system toxin component</fullName>
    </submittedName>
</protein>
<evidence type="ECO:0000313" key="2">
    <source>
        <dbReference type="EMBL" id="CDD09814.1"/>
    </source>
</evidence>
<dbReference type="InterPro" id="IPR041633">
    <property type="entry name" value="Polbeta"/>
</dbReference>
<dbReference type="PANTHER" id="PTHR33933:SF1">
    <property type="entry name" value="PROTEIN ADENYLYLTRANSFERASE MNTA-RELATED"/>
    <property type="match status" value="1"/>
</dbReference>
<proteinExistence type="predicted"/>
<dbReference type="Gene3D" id="3.30.460.10">
    <property type="entry name" value="Beta Polymerase, domain 2"/>
    <property type="match status" value="1"/>
</dbReference>
<sequence length="112" mass="12797">MKNINSIITRLIPTLNNIFNTNGKNVEAIILYGSEARGTATEESDIDIAVIIEHYTEEMHQQMIDAVVDLELEYNKVISVLLINNTQFNVWKNVSPFYKNIKKDGIELWKAA</sequence>
<dbReference type="InterPro" id="IPR043519">
    <property type="entry name" value="NT_sf"/>
</dbReference>
<dbReference type="PANTHER" id="PTHR33933">
    <property type="entry name" value="NUCLEOTIDYLTRANSFERASE"/>
    <property type="match status" value="1"/>
</dbReference>
<dbReference type="SUPFAM" id="SSF81301">
    <property type="entry name" value="Nucleotidyltransferase"/>
    <property type="match status" value="1"/>
</dbReference>
<dbReference type="InterPro" id="IPR052548">
    <property type="entry name" value="Type_VII_TA_antitoxin"/>
</dbReference>
<dbReference type="EMBL" id="CBGL010000016">
    <property type="protein sequence ID" value="CDD09814.1"/>
    <property type="molecule type" value="Genomic_DNA"/>
</dbReference>
<dbReference type="Pfam" id="PF18765">
    <property type="entry name" value="Polbeta"/>
    <property type="match status" value="1"/>
</dbReference>
<feature type="domain" description="Polymerase beta nucleotidyltransferase" evidence="1">
    <location>
        <begin position="15"/>
        <end position="107"/>
    </location>
</feature>
<dbReference type="RefSeq" id="WP_021720703.1">
    <property type="nucleotide sequence ID" value="NZ_FR892811.1"/>
</dbReference>
<dbReference type="Proteomes" id="UP000014937">
    <property type="component" value="Unassembled WGS sequence"/>
</dbReference>
<dbReference type="CDD" id="cd05403">
    <property type="entry name" value="NT_KNTase_like"/>
    <property type="match status" value="1"/>
</dbReference>
<reference evidence="2" key="1">
    <citation type="submission" date="2012-11" db="EMBL/GenBank/DDBJ databases">
        <title>Dependencies among metagenomic species, viruses, plasmids and units of genetic variation.</title>
        <authorList>
            <person name="Nielsen H.B."/>
            <person name="Almeida M."/>
            <person name="Juncker A.S."/>
            <person name="Rasmussen S."/>
            <person name="Li J."/>
            <person name="Sunagawa S."/>
            <person name="Plichta D."/>
            <person name="Gautier L."/>
            <person name="Le Chatelier E."/>
            <person name="Peletier E."/>
            <person name="Bonde I."/>
            <person name="Nielsen T."/>
            <person name="Manichanh C."/>
            <person name="Arumugam M."/>
            <person name="Batto J."/>
            <person name="Santos M.B.Q.D."/>
            <person name="Blom N."/>
            <person name="Borruel N."/>
            <person name="Burgdorf K.S."/>
            <person name="Boumezbeur F."/>
            <person name="Casellas F."/>
            <person name="Dore J."/>
            <person name="Guarner F."/>
            <person name="Hansen T."/>
            <person name="Hildebrand F."/>
            <person name="Kaas R.S."/>
            <person name="Kennedy S."/>
            <person name="Kristiansen K."/>
            <person name="Kultima J.R."/>
            <person name="Leonard P."/>
            <person name="Levenez F."/>
            <person name="Lund O."/>
            <person name="Moumen B."/>
            <person name="Le Paslier D."/>
            <person name="Pons N."/>
            <person name="Pedersen O."/>
            <person name="Prifti E."/>
            <person name="Qin J."/>
            <person name="Raes J."/>
            <person name="Tap J."/>
            <person name="Tims S."/>
            <person name="Ussery D.W."/>
            <person name="Yamada T."/>
            <person name="MetaHit consortium"/>
            <person name="Renault P."/>
            <person name="Sicheritz-Ponten T."/>
            <person name="Bork P."/>
            <person name="Wang J."/>
            <person name="Brunak S."/>
            <person name="Ehrlich S.D."/>
        </authorList>
    </citation>
    <scope>NUCLEOTIDE SEQUENCE [LARGE SCALE GENOMIC DNA]</scope>
</reference>